<dbReference type="CDD" id="cd05251">
    <property type="entry name" value="NmrA_like_SDR_a"/>
    <property type="match status" value="1"/>
</dbReference>
<name>A0A7Y6IYN3_9ACTN</name>
<dbReference type="Proteomes" id="UP000546126">
    <property type="component" value="Unassembled WGS sequence"/>
</dbReference>
<keyword evidence="5" id="KW-1185">Reference proteome</keyword>
<proteinExistence type="inferred from homology"/>
<comment type="similarity">
    <text evidence="1">Belongs to the NmrA-type oxidoreductase family.</text>
</comment>
<comment type="caution">
    <text evidence="4">The sequence shown here is derived from an EMBL/GenBank/DDBJ whole genome shotgun (WGS) entry which is preliminary data.</text>
</comment>
<evidence type="ECO:0000313" key="5">
    <source>
        <dbReference type="Proteomes" id="UP000546126"/>
    </source>
</evidence>
<dbReference type="Gene3D" id="3.40.50.720">
    <property type="entry name" value="NAD(P)-binding Rossmann-like Domain"/>
    <property type="match status" value="1"/>
</dbReference>
<accession>A0A7Y6IYN3</accession>
<dbReference type="InterPro" id="IPR036291">
    <property type="entry name" value="NAD(P)-bd_dom_sf"/>
</dbReference>
<evidence type="ECO:0000256" key="2">
    <source>
        <dbReference type="ARBA" id="ARBA00022857"/>
    </source>
</evidence>
<evidence type="ECO:0000256" key="1">
    <source>
        <dbReference type="ARBA" id="ARBA00006328"/>
    </source>
</evidence>
<sequence>MNTHDKTVLVTGATGNQGGATARHLLTAGWRVRALVRDDTTPAARALAAAGAEVVRGDLGDRASLDAAARGAYGVYSVQPAGDDEVARGVNVADAAAAAGVRHLVYSSVGGAESQNRFYVEQGWGPVDKWRIEEHIRHLGVPATILRPAGFMEDFTSPARFFQNGSLNVPWHDDLVMQLIAVDDIGAFAALAFARPDAYLGRALEITGDRLTTPLIAAALSTAAGRAVPHTRIPLDLLWEHSPEAAKVFTWAGETYYDTDLAPLREIHPGLTDFRTWLERSGKARLLAQLDALPA</sequence>
<dbReference type="EMBL" id="JABWGO010000020">
    <property type="protein sequence ID" value="NUW46807.1"/>
    <property type="molecule type" value="Genomic_DNA"/>
</dbReference>
<dbReference type="RefSeq" id="WP_175606253.1">
    <property type="nucleotide sequence ID" value="NZ_JABWGO010000020.1"/>
</dbReference>
<organism evidence="4 5">
    <name type="scientific">Nonomuraea rhodomycinica</name>
    <dbReference type="NCBI Taxonomy" id="1712872"/>
    <lineage>
        <taxon>Bacteria</taxon>
        <taxon>Bacillati</taxon>
        <taxon>Actinomycetota</taxon>
        <taxon>Actinomycetes</taxon>
        <taxon>Streptosporangiales</taxon>
        <taxon>Streptosporangiaceae</taxon>
        <taxon>Nonomuraea</taxon>
    </lineage>
</organism>
<reference evidence="4 5" key="1">
    <citation type="submission" date="2020-06" db="EMBL/GenBank/DDBJ databases">
        <authorList>
            <person name="Chanama M."/>
        </authorList>
    </citation>
    <scope>NUCLEOTIDE SEQUENCE [LARGE SCALE GENOMIC DNA]</scope>
    <source>
        <strain evidence="4 5">TBRC6557</strain>
    </source>
</reference>
<dbReference type="PANTHER" id="PTHR42748">
    <property type="entry name" value="NITROGEN METABOLITE REPRESSION PROTEIN NMRA FAMILY MEMBER"/>
    <property type="match status" value="1"/>
</dbReference>
<dbReference type="SUPFAM" id="SSF51735">
    <property type="entry name" value="NAD(P)-binding Rossmann-fold domains"/>
    <property type="match status" value="1"/>
</dbReference>
<evidence type="ECO:0000259" key="3">
    <source>
        <dbReference type="Pfam" id="PF05368"/>
    </source>
</evidence>
<keyword evidence="2" id="KW-0521">NADP</keyword>
<evidence type="ECO:0000313" key="4">
    <source>
        <dbReference type="EMBL" id="NUW46807.1"/>
    </source>
</evidence>
<dbReference type="AlphaFoldDB" id="A0A7Y6IYN3"/>
<dbReference type="InterPro" id="IPR008030">
    <property type="entry name" value="NmrA-like"/>
</dbReference>
<dbReference type="PANTHER" id="PTHR42748:SF7">
    <property type="entry name" value="NMRA LIKE REDOX SENSOR 1-RELATED"/>
    <property type="match status" value="1"/>
</dbReference>
<dbReference type="Gene3D" id="3.90.25.10">
    <property type="entry name" value="UDP-galactose 4-epimerase, domain 1"/>
    <property type="match status" value="1"/>
</dbReference>
<gene>
    <name evidence="4" type="ORF">HT134_42895</name>
</gene>
<feature type="domain" description="NmrA-like" evidence="3">
    <location>
        <begin position="5"/>
        <end position="254"/>
    </location>
</feature>
<protein>
    <submittedName>
        <fullName evidence="4">NmrA/HSCARG family protein</fullName>
    </submittedName>
</protein>
<dbReference type="InterPro" id="IPR051164">
    <property type="entry name" value="NmrA-like_oxidored"/>
</dbReference>
<dbReference type="Pfam" id="PF05368">
    <property type="entry name" value="NmrA"/>
    <property type="match status" value="1"/>
</dbReference>